<dbReference type="InterPro" id="IPR003361">
    <property type="entry name" value="Acetaldehyde_dehydrogenase"/>
</dbReference>
<protein>
    <recommendedName>
        <fullName evidence="3">Acetaldehyde dehydrogenase</fullName>
        <ecNumber evidence="3">1.2.1.10</ecNumber>
    </recommendedName>
    <alternativeName>
        <fullName evidence="3">Acetaldehyde dehydrogenase [acetylating]</fullName>
    </alternativeName>
</protein>
<dbReference type="GO" id="GO:0008774">
    <property type="term" value="F:acetaldehyde dehydrogenase (acetylating) activity"/>
    <property type="evidence" value="ECO:0007669"/>
    <property type="project" value="UniProtKB-UniRule"/>
</dbReference>
<keyword evidence="2 3" id="KW-0520">NAD</keyword>
<dbReference type="InterPro" id="IPR036291">
    <property type="entry name" value="NAD(P)-bd_dom_sf"/>
</dbReference>
<feature type="domain" description="Semialdehyde dehydrogenase NAD-binding" evidence="4">
    <location>
        <begin position="7"/>
        <end position="119"/>
    </location>
</feature>
<dbReference type="Gene3D" id="3.30.360.10">
    <property type="entry name" value="Dihydrodipicolinate Reductase, domain 2"/>
    <property type="match status" value="1"/>
</dbReference>
<dbReference type="EMBL" id="BJVI01000018">
    <property type="protein sequence ID" value="GEL18328.1"/>
    <property type="molecule type" value="Genomic_DNA"/>
</dbReference>
<gene>
    <name evidence="5" type="primary">mhpF</name>
    <name evidence="5" type="ORF">PA7_21650</name>
</gene>
<dbReference type="RefSeq" id="WP_028930253.1">
    <property type="nucleotide sequence ID" value="NZ_AUII01000009.1"/>
</dbReference>
<keyword evidence="3" id="KW-0058">Aromatic hydrocarbons catabolism</keyword>
<evidence type="ECO:0000259" key="4">
    <source>
        <dbReference type="SMART" id="SM00859"/>
    </source>
</evidence>
<proteinExistence type="inferred from homology"/>
<evidence type="ECO:0000313" key="5">
    <source>
        <dbReference type="EMBL" id="GEL18328.1"/>
    </source>
</evidence>
<evidence type="ECO:0000256" key="2">
    <source>
        <dbReference type="ARBA" id="ARBA00023027"/>
    </source>
</evidence>
<dbReference type="SUPFAM" id="SSF55347">
    <property type="entry name" value="Glyceraldehyde-3-phosphate dehydrogenase-like, C-terminal domain"/>
    <property type="match status" value="1"/>
</dbReference>
<feature type="binding site" evidence="3">
    <location>
        <begin position="158"/>
        <end position="166"/>
    </location>
    <ligand>
        <name>NAD(+)</name>
        <dbReference type="ChEBI" id="CHEBI:57540"/>
    </ligand>
</feature>
<dbReference type="SMART" id="SM00859">
    <property type="entry name" value="Semialdhyde_dh"/>
    <property type="match status" value="1"/>
</dbReference>
<comment type="catalytic activity">
    <reaction evidence="3">
        <text>acetaldehyde + NAD(+) + CoA = acetyl-CoA + NADH + H(+)</text>
        <dbReference type="Rhea" id="RHEA:23288"/>
        <dbReference type="ChEBI" id="CHEBI:15343"/>
        <dbReference type="ChEBI" id="CHEBI:15378"/>
        <dbReference type="ChEBI" id="CHEBI:57287"/>
        <dbReference type="ChEBI" id="CHEBI:57288"/>
        <dbReference type="ChEBI" id="CHEBI:57540"/>
        <dbReference type="ChEBI" id="CHEBI:57945"/>
        <dbReference type="EC" id="1.2.1.10"/>
    </reaction>
</comment>
<evidence type="ECO:0000256" key="3">
    <source>
        <dbReference type="HAMAP-Rule" id="MF_01657"/>
    </source>
</evidence>
<feature type="active site" description="Acyl-thioester intermediate" evidence="3">
    <location>
        <position position="127"/>
    </location>
</feature>
<keyword evidence="3" id="KW-0560">Oxidoreductase</keyword>
<dbReference type="InterPro" id="IPR015426">
    <property type="entry name" value="Acetylaldehyde_DH_C"/>
</dbReference>
<evidence type="ECO:0000256" key="1">
    <source>
        <dbReference type="ARBA" id="ARBA00009244"/>
    </source>
</evidence>
<comment type="similarity">
    <text evidence="1 3">Belongs to the acetaldehyde dehydrogenase family.</text>
</comment>
<dbReference type="NCBIfam" id="NF006157">
    <property type="entry name" value="PRK08300.1"/>
    <property type="match status" value="1"/>
</dbReference>
<dbReference type="CDD" id="cd23933">
    <property type="entry name" value="ALDH_C"/>
    <property type="match status" value="1"/>
</dbReference>
<reference evidence="5 6" key="1">
    <citation type="submission" date="2019-07" db="EMBL/GenBank/DDBJ databases">
        <title>Whole genome shotgun sequence of Pseudonocardia asaccharolytica NBRC 16224.</title>
        <authorList>
            <person name="Hosoyama A."/>
            <person name="Uohara A."/>
            <person name="Ohji S."/>
            <person name="Ichikawa N."/>
        </authorList>
    </citation>
    <scope>NUCLEOTIDE SEQUENCE [LARGE SCALE GENOMIC DNA]</scope>
    <source>
        <strain evidence="5 6">NBRC 16224</strain>
    </source>
</reference>
<dbReference type="Gene3D" id="3.40.50.720">
    <property type="entry name" value="NAD(P)-binding Rossmann-like Domain"/>
    <property type="match status" value="1"/>
</dbReference>
<comment type="caution">
    <text evidence="5">The sequence shown here is derived from an EMBL/GenBank/DDBJ whole genome shotgun (WGS) entry which is preliminary data.</text>
</comment>
<name>A0A511D5W9_9PSEU</name>
<dbReference type="GO" id="GO:0051287">
    <property type="term" value="F:NAD binding"/>
    <property type="evidence" value="ECO:0007669"/>
    <property type="project" value="UniProtKB-UniRule"/>
</dbReference>
<dbReference type="AlphaFoldDB" id="A0A511D5W9"/>
<dbReference type="InterPro" id="IPR000534">
    <property type="entry name" value="Semialdehyde_DH_NAD-bd"/>
</dbReference>
<keyword evidence="6" id="KW-1185">Reference proteome</keyword>
<dbReference type="Proteomes" id="UP000321328">
    <property type="component" value="Unassembled WGS sequence"/>
</dbReference>
<dbReference type="OrthoDB" id="9786743at2"/>
<accession>A0A511D5W9</accession>
<feature type="binding site" evidence="3">
    <location>
        <position position="288"/>
    </location>
    <ligand>
        <name>NAD(+)</name>
        <dbReference type="ChEBI" id="CHEBI:57540"/>
    </ligand>
</feature>
<dbReference type="HAMAP" id="MF_01657">
    <property type="entry name" value="Ac_ald_DH_ac"/>
    <property type="match status" value="1"/>
</dbReference>
<dbReference type="EC" id="1.2.1.10" evidence="3"/>
<dbReference type="PIRSF" id="PIRSF015689">
    <property type="entry name" value="Actaldh_dh_actl"/>
    <property type="match status" value="1"/>
</dbReference>
<dbReference type="STRING" id="1123024.GCA_000423625_02454"/>
<dbReference type="Pfam" id="PF09290">
    <property type="entry name" value="AcetDehyd-dimer"/>
    <property type="match status" value="1"/>
</dbReference>
<comment type="caution">
    <text evidence="3">Lacks conserved residue(s) required for the propagation of feature annotation.</text>
</comment>
<dbReference type="NCBIfam" id="TIGR03215">
    <property type="entry name" value="ac_ald_DH_ac"/>
    <property type="match status" value="1"/>
</dbReference>
<dbReference type="SUPFAM" id="SSF51735">
    <property type="entry name" value="NAD(P)-binding Rossmann-fold domains"/>
    <property type="match status" value="1"/>
</dbReference>
<organism evidence="5 6">
    <name type="scientific">Pseudonocardia asaccharolytica DSM 44247 = NBRC 16224</name>
    <dbReference type="NCBI Taxonomy" id="1123024"/>
    <lineage>
        <taxon>Bacteria</taxon>
        <taxon>Bacillati</taxon>
        <taxon>Actinomycetota</taxon>
        <taxon>Actinomycetes</taxon>
        <taxon>Pseudonocardiales</taxon>
        <taxon>Pseudonocardiaceae</taxon>
        <taxon>Pseudonocardia</taxon>
    </lineage>
</organism>
<evidence type="ECO:0000313" key="6">
    <source>
        <dbReference type="Proteomes" id="UP000321328"/>
    </source>
</evidence>
<sequence>MSSTRVTAAIVGPGNIGTDLLAKLQHSSALEVAYVVGVVESDGLARARKQGITASAEGVDWLLRQDPLPEIVFEATSAKAHIANAPRYEQAGIQAVDLTPAHLGPMVCPPVNLRAHLDSPNVSMITCGGQATIPMVHAVSRVTPVPYAEIVASVSSRSAGPGTRANIDEFTQTTGQAVAQVGGAARGKAIIILNPVEPPMIMRDTVFCMIGPDADTDAITASVHEMVAEVQQYVPGYTLRAEPQFDEPRDVWSGSVSPAPPASTPHGRVAIFLEVKGNGDYLPPYAGNLDIMTASAARVGELMAKAKQEDPA</sequence>